<dbReference type="Gene3D" id="3.30.200.20">
    <property type="entry name" value="Phosphorylase Kinase, domain 1"/>
    <property type="match status" value="1"/>
</dbReference>
<dbReference type="Pfam" id="PF00564">
    <property type="entry name" value="PB1"/>
    <property type="match status" value="1"/>
</dbReference>
<evidence type="ECO:0000256" key="11">
    <source>
        <dbReference type="ARBA" id="ARBA00022840"/>
    </source>
</evidence>
<organism evidence="26 27">
    <name type="scientific">Arabidopsis arenosa</name>
    <name type="common">Sand rock-cress</name>
    <name type="synonym">Cardaminopsis arenosa</name>
    <dbReference type="NCBI Taxonomy" id="38785"/>
    <lineage>
        <taxon>Eukaryota</taxon>
        <taxon>Viridiplantae</taxon>
        <taxon>Streptophyta</taxon>
        <taxon>Embryophyta</taxon>
        <taxon>Tracheophyta</taxon>
        <taxon>Spermatophyta</taxon>
        <taxon>Magnoliopsida</taxon>
        <taxon>eudicotyledons</taxon>
        <taxon>Gunneridae</taxon>
        <taxon>Pentapetalae</taxon>
        <taxon>rosids</taxon>
        <taxon>malvids</taxon>
        <taxon>Brassicales</taxon>
        <taxon>Brassicaceae</taxon>
        <taxon>Camelineae</taxon>
        <taxon>Arabidopsis</taxon>
    </lineage>
</organism>
<keyword evidence="3" id="KW-0813">Transport</keyword>
<dbReference type="Pfam" id="PF00248">
    <property type="entry name" value="Aldo_ket_red"/>
    <property type="match status" value="1"/>
</dbReference>
<feature type="compositionally biased region" description="Basic and acidic residues" evidence="24">
    <location>
        <begin position="719"/>
        <end position="734"/>
    </location>
</feature>
<evidence type="ECO:0000256" key="14">
    <source>
        <dbReference type="ARBA" id="ARBA00022958"/>
    </source>
</evidence>
<evidence type="ECO:0000256" key="7">
    <source>
        <dbReference type="ARBA" id="ARBA00022553"/>
    </source>
</evidence>
<comment type="function">
    <text evidence="19">Probable accessory potassium channel protein which modulates the activity of the pore-forming alpha subunit.</text>
</comment>
<evidence type="ECO:0000256" key="2">
    <source>
        <dbReference type="ARBA" id="ARBA00006515"/>
    </source>
</evidence>
<evidence type="ECO:0000256" key="19">
    <source>
        <dbReference type="ARBA" id="ARBA00053235"/>
    </source>
</evidence>
<feature type="compositionally biased region" description="Low complexity" evidence="24">
    <location>
        <begin position="596"/>
        <end position="610"/>
    </location>
</feature>
<feature type="region of interest" description="Disordered" evidence="24">
    <location>
        <begin position="591"/>
        <end position="626"/>
    </location>
</feature>
<evidence type="ECO:0000256" key="10">
    <source>
        <dbReference type="ARBA" id="ARBA00022777"/>
    </source>
</evidence>
<keyword evidence="7" id="KW-0597">Phosphoprotein</keyword>
<dbReference type="GO" id="GO:0010928">
    <property type="term" value="P:regulation of auxin mediated signaling pathway"/>
    <property type="evidence" value="ECO:0007669"/>
    <property type="project" value="UniProtKB-ARBA"/>
</dbReference>
<proteinExistence type="inferred from homology"/>
<keyword evidence="27" id="KW-1185">Reference proteome</keyword>
<feature type="binding site" evidence="23">
    <location>
        <position position="1120"/>
    </location>
    <ligand>
        <name>ATP</name>
        <dbReference type="ChEBI" id="CHEBI:30616"/>
    </ligand>
</feature>
<dbReference type="Pfam" id="PF07714">
    <property type="entry name" value="PK_Tyr_Ser-Thr"/>
    <property type="match status" value="1"/>
</dbReference>
<feature type="compositionally biased region" description="Low complexity" evidence="24">
    <location>
        <begin position="864"/>
        <end position="875"/>
    </location>
</feature>
<dbReference type="GO" id="GO:0016491">
    <property type="term" value="F:oxidoreductase activity"/>
    <property type="evidence" value="ECO:0007669"/>
    <property type="project" value="UniProtKB-KW"/>
</dbReference>
<evidence type="ECO:0000256" key="13">
    <source>
        <dbReference type="ARBA" id="ARBA00022882"/>
    </source>
</evidence>
<dbReference type="GO" id="GO:0006813">
    <property type="term" value="P:potassium ion transport"/>
    <property type="evidence" value="ECO:0007669"/>
    <property type="project" value="UniProtKB-KW"/>
</dbReference>
<dbReference type="PROSITE" id="PS50011">
    <property type="entry name" value="PROTEIN_KINASE_DOM"/>
    <property type="match status" value="1"/>
</dbReference>
<evidence type="ECO:0000256" key="20">
    <source>
        <dbReference type="ARBA" id="ARBA00062282"/>
    </source>
</evidence>
<reference evidence="26" key="1">
    <citation type="submission" date="2021-01" db="EMBL/GenBank/DDBJ databases">
        <authorList>
            <person name="Bezrukov I."/>
        </authorList>
    </citation>
    <scope>NUCLEOTIDE SEQUENCE</scope>
</reference>
<evidence type="ECO:0000256" key="6">
    <source>
        <dbReference type="ARBA" id="ARBA00022538"/>
    </source>
</evidence>
<dbReference type="GO" id="GO:0005737">
    <property type="term" value="C:cytoplasm"/>
    <property type="evidence" value="ECO:0007669"/>
    <property type="project" value="UniProtKB-SubCell"/>
</dbReference>
<dbReference type="InterPro" id="IPR000719">
    <property type="entry name" value="Prot_kinase_dom"/>
</dbReference>
<feature type="domain" description="Protein kinase" evidence="25">
    <location>
        <begin position="1093"/>
        <end position="1361"/>
    </location>
</feature>
<dbReference type="InterPro" id="IPR023210">
    <property type="entry name" value="NADP_OxRdtase_dom"/>
</dbReference>
<keyword evidence="6" id="KW-0633">Potassium transport</keyword>
<dbReference type="CDD" id="cd06410">
    <property type="entry name" value="PB1_UP2"/>
    <property type="match status" value="1"/>
</dbReference>
<dbReference type="FunFam" id="3.20.20.100:FF:000042">
    <property type="entry name" value="Probable voltage-gated potassium channel subunit beta"/>
    <property type="match status" value="1"/>
</dbReference>
<keyword evidence="14" id="KW-0630">Potassium</keyword>
<keyword evidence="18" id="KW-0407">Ion channel</keyword>
<dbReference type="PANTHER" id="PTHR43150:SF2">
    <property type="entry name" value="HYPERKINETIC, ISOFORM M"/>
    <property type="match status" value="1"/>
</dbReference>
<dbReference type="GO" id="GO:0009734">
    <property type="term" value="P:auxin-activated signaling pathway"/>
    <property type="evidence" value="ECO:0007669"/>
    <property type="project" value="UniProtKB-KW"/>
</dbReference>
<dbReference type="FunFam" id="3.30.200.20:FF:000081">
    <property type="entry name" value="Octicosapeptide/phox/Bem1p domain kinase superfamily protein"/>
    <property type="match status" value="1"/>
</dbReference>
<dbReference type="InterPro" id="IPR005399">
    <property type="entry name" value="K_chnl_volt-dep_bsu_KCNAB-rel"/>
</dbReference>
<evidence type="ECO:0000256" key="3">
    <source>
        <dbReference type="ARBA" id="ARBA00022448"/>
    </source>
</evidence>
<evidence type="ECO:0000256" key="12">
    <source>
        <dbReference type="ARBA" id="ARBA00022857"/>
    </source>
</evidence>
<dbReference type="GO" id="GO:0005524">
    <property type="term" value="F:ATP binding"/>
    <property type="evidence" value="ECO:0007669"/>
    <property type="project" value="UniProtKB-UniRule"/>
</dbReference>
<keyword evidence="4" id="KW-0963">Cytoplasm</keyword>
<dbReference type="CDD" id="cd13999">
    <property type="entry name" value="STKc_MAP3K-like"/>
    <property type="match status" value="1"/>
</dbReference>
<evidence type="ECO:0000256" key="8">
    <source>
        <dbReference type="ARBA" id="ARBA00022679"/>
    </source>
</evidence>
<comment type="similarity">
    <text evidence="2">Belongs to the shaker potassium channel beta subunit family.</text>
</comment>
<feature type="region of interest" description="Disordered" evidence="24">
    <location>
        <begin position="715"/>
        <end position="734"/>
    </location>
</feature>
<dbReference type="CDD" id="cd19143">
    <property type="entry name" value="AKR_AKR6C1_2"/>
    <property type="match status" value="1"/>
</dbReference>
<protein>
    <recommendedName>
        <fullName evidence="21">Probable voltage-gated potassium channel subunit beta</fullName>
    </recommendedName>
    <alternativeName>
        <fullName evidence="22">K(+) channel subunit beta</fullName>
    </alternativeName>
</protein>
<dbReference type="PRINTS" id="PR01577">
    <property type="entry name" value="KCNABCHANNEL"/>
</dbReference>
<evidence type="ECO:0000256" key="5">
    <source>
        <dbReference type="ARBA" id="ARBA00022527"/>
    </source>
</evidence>
<evidence type="ECO:0000256" key="4">
    <source>
        <dbReference type="ARBA" id="ARBA00022490"/>
    </source>
</evidence>
<evidence type="ECO:0000259" key="25">
    <source>
        <dbReference type="PROSITE" id="PS50011"/>
    </source>
</evidence>
<dbReference type="Gene3D" id="3.10.20.90">
    <property type="entry name" value="Phosphatidylinositol 3-kinase Catalytic Subunit, Chain A, domain 1"/>
    <property type="match status" value="1"/>
</dbReference>
<evidence type="ECO:0000256" key="16">
    <source>
        <dbReference type="ARBA" id="ARBA00023065"/>
    </source>
</evidence>
<dbReference type="SMART" id="SM00666">
    <property type="entry name" value="PB1"/>
    <property type="match status" value="1"/>
</dbReference>
<feature type="region of interest" description="Disordered" evidence="24">
    <location>
        <begin position="945"/>
        <end position="970"/>
    </location>
</feature>
<evidence type="ECO:0000256" key="21">
    <source>
        <dbReference type="ARBA" id="ARBA00067572"/>
    </source>
</evidence>
<keyword evidence="9 23" id="KW-0547">Nucleotide-binding</keyword>
<dbReference type="PROSITE" id="PS00108">
    <property type="entry name" value="PROTEIN_KINASE_ST"/>
    <property type="match status" value="1"/>
</dbReference>
<keyword evidence="5" id="KW-0723">Serine/threonine-protein kinase</keyword>
<comment type="subunit">
    <text evidence="20">Forms heteromultimeric complexes with potassium channel alpha subunits.</text>
</comment>
<keyword evidence="8" id="KW-0808">Transferase</keyword>
<dbReference type="GO" id="GO:0004674">
    <property type="term" value="F:protein serine/threonine kinase activity"/>
    <property type="evidence" value="ECO:0007669"/>
    <property type="project" value="UniProtKB-KW"/>
</dbReference>
<dbReference type="PRINTS" id="PR00109">
    <property type="entry name" value="TYRKINASE"/>
</dbReference>
<feature type="region of interest" description="Disordered" evidence="24">
    <location>
        <begin position="320"/>
        <end position="345"/>
    </location>
</feature>
<evidence type="ECO:0000256" key="9">
    <source>
        <dbReference type="ARBA" id="ARBA00022741"/>
    </source>
</evidence>
<dbReference type="PROSITE" id="PS00107">
    <property type="entry name" value="PROTEIN_KINASE_ATP"/>
    <property type="match status" value="1"/>
</dbReference>
<keyword evidence="12" id="KW-0521">NADP</keyword>
<dbReference type="InterPro" id="IPR008271">
    <property type="entry name" value="Ser/Thr_kinase_AS"/>
</dbReference>
<dbReference type="Gene3D" id="1.10.510.10">
    <property type="entry name" value="Transferase(Phosphotransferase) domain 1"/>
    <property type="match status" value="1"/>
</dbReference>
<evidence type="ECO:0000256" key="1">
    <source>
        <dbReference type="ARBA" id="ARBA00004496"/>
    </source>
</evidence>
<dbReference type="Gene3D" id="3.20.20.100">
    <property type="entry name" value="NADP-dependent oxidoreductase domain"/>
    <property type="match status" value="1"/>
</dbReference>
<accession>A0A8S1ZFB3</accession>
<dbReference type="GO" id="GO:0034220">
    <property type="term" value="P:monoatomic ion transmembrane transport"/>
    <property type="evidence" value="ECO:0007669"/>
    <property type="project" value="UniProtKB-KW"/>
</dbReference>
<keyword evidence="17" id="KW-0927">Auxin signaling pathway</keyword>
<dbReference type="SUPFAM" id="SSF54277">
    <property type="entry name" value="CAD &amp; PB1 domains"/>
    <property type="match status" value="1"/>
</dbReference>
<name>A0A8S1ZFB3_ARAAE</name>
<evidence type="ECO:0000256" key="17">
    <source>
        <dbReference type="ARBA" id="ARBA00023294"/>
    </source>
</evidence>
<gene>
    <name evidence="26" type="ORF">AARE701A_LOCUS312</name>
</gene>
<evidence type="ECO:0000313" key="27">
    <source>
        <dbReference type="Proteomes" id="UP000682877"/>
    </source>
</evidence>
<dbReference type="Proteomes" id="UP000682877">
    <property type="component" value="Chromosome 1"/>
</dbReference>
<dbReference type="SMART" id="SM00220">
    <property type="entry name" value="S_TKc"/>
    <property type="match status" value="1"/>
</dbReference>
<keyword evidence="15" id="KW-0560">Oxidoreductase</keyword>
<evidence type="ECO:0000256" key="18">
    <source>
        <dbReference type="ARBA" id="ARBA00023303"/>
    </source>
</evidence>
<keyword evidence="13" id="KW-0851">Voltage-gated channel</keyword>
<evidence type="ECO:0000256" key="22">
    <source>
        <dbReference type="ARBA" id="ARBA00077856"/>
    </source>
</evidence>
<dbReference type="PANTHER" id="PTHR43150">
    <property type="entry name" value="HYPERKINETIC, ISOFORM M"/>
    <property type="match status" value="1"/>
</dbReference>
<evidence type="ECO:0000313" key="26">
    <source>
        <dbReference type="EMBL" id="CAE5956542.1"/>
    </source>
</evidence>
<dbReference type="InterPro" id="IPR000270">
    <property type="entry name" value="PB1_dom"/>
</dbReference>
<dbReference type="GO" id="GO:0034702">
    <property type="term" value="C:monoatomic ion channel complex"/>
    <property type="evidence" value="ECO:0007669"/>
    <property type="project" value="UniProtKB-KW"/>
</dbReference>
<dbReference type="SUPFAM" id="SSF56112">
    <property type="entry name" value="Protein kinase-like (PK-like)"/>
    <property type="match status" value="1"/>
</dbReference>
<dbReference type="InterPro" id="IPR017441">
    <property type="entry name" value="Protein_kinase_ATP_BS"/>
</dbReference>
<feature type="compositionally biased region" description="Low complexity" evidence="24">
    <location>
        <begin position="841"/>
        <end position="855"/>
    </location>
</feature>
<comment type="subcellular location">
    <subcellularLocation>
        <location evidence="1">Cytoplasm</location>
    </subcellularLocation>
</comment>
<keyword evidence="10" id="KW-0418">Kinase</keyword>
<dbReference type="InterPro" id="IPR001245">
    <property type="entry name" value="Ser-Thr/Tyr_kinase_cat_dom"/>
</dbReference>
<keyword evidence="11 23" id="KW-0067">ATP-binding</keyword>
<dbReference type="SUPFAM" id="SSF51430">
    <property type="entry name" value="NAD(P)-linked oxidoreductase"/>
    <property type="match status" value="1"/>
</dbReference>
<dbReference type="EMBL" id="LR999451">
    <property type="protein sequence ID" value="CAE5956542.1"/>
    <property type="molecule type" value="Genomic_DNA"/>
</dbReference>
<dbReference type="FunFam" id="3.10.20.90:FF:000058">
    <property type="entry name" value="Octicosapeptide/phox/Bem1p domain kinase superfamily protein"/>
    <property type="match status" value="1"/>
</dbReference>
<evidence type="ECO:0000256" key="15">
    <source>
        <dbReference type="ARBA" id="ARBA00023002"/>
    </source>
</evidence>
<dbReference type="InterPro" id="IPR011009">
    <property type="entry name" value="Kinase-like_dom_sf"/>
</dbReference>
<dbReference type="FunFam" id="1.10.510.10:FF:000142">
    <property type="entry name" value="Octicosapeptide/phox/Bem1p domain kinase superfamily protein"/>
    <property type="match status" value="1"/>
</dbReference>
<dbReference type="InterPro" id="IPR036812">
    <property type="entry name" value="NAD(P)_OxRdtase_dom_sf"/>
</dbReference>
<keyword evidence="16" id="KW-0406">Ion transport</keyword>
<feature type="region of interest" description="Disordered" evidence="24">
    <location>
        <begin position="1031"/>
        <end position="1066"/>
    </location>
</feature>
<sequence>MQYKNLGKSGLKVSTLSFGAWVTFGNQLDVKEAKSILQCCRDHGVNFFDNAEVYANGRAEEIMGQAIRELGWRRSDIVISTKIFWGGPGPNDKGLSRKHIVEGTKASLKRLDMDYVDVLYCHRPDASTPIEETVRAMNYVIDKGWAFYWGTSEWSAQQITEAWGAADRLDLVGPIVEQPEYNMFARHKVETEFLPLYTNHGIGLTTWSPLASGVLTGKYNKGAIPSDSRFALENYKNLANRSLVDDVLRKVSGLKPIADELGVTLAQLAIAWCASNPNVSSVITGATRESQIQENMKAVDVIPLLTPIVLDKIEQVIQSKPKRPESYRSNQHLGRDRFNGEVGYGNNTRDDNNICSQTGEEFSNEFLRDFGAQRRVQGGVSRYVEGNHNNRHLVYEDFNRILGLQRVDSNMSEGINSSSGYFAESNVADSPRKMFQTATSDVYLPEVLKLLCSFGGRILQRPGDGKLRYIGGETRIISIRKHVGLNELMHKTYALCNHPHTIKYQLPGEDLDALISVCSDEDLLHMIEEYQEAETKAGSQRIRVFLVSSTESSESPKIFNERNMNINRNTNQQTDIDHYQYVSALNGVVDVSPQKSSSGQSGTSQTTQFGNASEFSPTFHLRDSPTSVHTWEHKDCNSPTFMKPYANTNAVHFMPKMQIPRNSFGQQSPPASPFSAHKRANTDVPYFADQNGFFDPYLAAPNFPQQHRLFFETTTQKQKHPEVNLHDRRPSDDIYPHGQAYIGAEKLTLKKNALSDPQLHDESQINNGLEAFTKQPWKILRKNLHVVATSKWEDSDDIYFNNPEGKRSKELELTKEVPNNWIDGDHNPGSFDQATKKQDGSNSNSSFSPNYFSPNHQPAAQVTSSDSQDSGSSVFSLSVNTTNENYLDCSKDKFNGFQHDMSLDILIRSHTSVTDQLCSTTKSSDKADYSSPNTNFPVEFLRQEPMIPRHDLETNSDDSDTQKSLPREESIHYSGLPLRKVGSRETTFMHTQESDDFFKSKLLGPQLIVEDVTNEVISDNLLSATIVPHVHSESDDDHKSYTREKEIKNEDHESEMEEKYKKSRNTDDSFSEAAMVEIEAGIYGLQIIKNTDLEDLHELGSGTFGTVYYGKWRGTDVAIKRIKNSCFSGGSSEQARQTKDFWREARILANLHHPNVVAFYGVVPDGPGGTMATVTEYMVNGSLRHVLQRKDRLLDRRKKLMITLDSAFGMEYLHMKNIVHFDLKCDNLLVNLRDPQRPICKVGDFGLSRIKRNTLVSGGVRGTLPWMAPELLNGSSNRVSEKVDVFSFGIVMWEILTGEEPYANLHCGAIIGGIVNNTLRPPVPERCEAEWRKLMEQCWSFDPGVRPSFTEIVERLRSMTVALQPKRRT</sequence>
<evidence type="ECO:0000256" key="24">
    <source>
        <dbReference type="SAM" id="MobiDB-lite"/>
    </source>
</evidence>
<evidence type="ECO:0000256" key="23">
    <source>
        <dbReference type="PROSITE-ProRule" id="PRU10141"/>
    </source>
</evidence>
<feature type="region of interest" description="Disordered" evidence="24">
    <location>
        <begin position="818"/>
        <end position="875"/>
    </location>
</feature>